<comment type="similarity">
    <text evidence="2 9">Belongs to the diaminopimelate epimerase family.</text>
</comment>
<comment type="subcellular location">
    <subcellularLocation>
        <location evidence="9">Cytoplasm</location>
    </subcellularLocation>
</comment>
<dbReference type="EC" id="5.1.1.7" evidence="3 9"/>
<dbReference type="PATRIC" id="fig|55758.3.peg.788"/>
<evidence type="ECO:0000256" key="10">
    <source>
        <dbReference type="PROSITE-ProRule" id="PRU10125"/>
    </source>
</evidence>
<dbReference type="InterPro" id="IPR018510">
    <property type="entry name" value="DAP_epimerase_AS"/>
</dbReference>
<evidence type="ECO:0000256" key="3">
    <source>
        <dbReference type="ARBA" id="ARBA00013080"/>
    </source>
</evidence>
<evidence type="ECO:0000256" key="6">
    <source>
        <dbReference type="ARBA" id="ARBA00023154"/>
    </source>
</evidence>
<evidence type="ECO:0000256" key="4">
    <source>
        <dbReference type="ARBA" id="ARBA00022490"/>
    </source>
</evidence>
<dbReference type="Gene3D" id="3.10.310.10">
    <property type="entry name" value="Diaminopimelate Epimerase, Chain A, domain 1"/>
    <property type="match status" value="2"/>
</dbReference>
<protein>
    <recommendedName>
        <fullName evidence="3 9">Diaminopimelate epimerase</fullName>
        <shortName evidence="9">DAP epimerase</shortName>
        <ecNumber evidence="3 9">5.1.1.7</ecNumber>
    </recommendedName>
    <alternativeName>
        <fullName evidence="9">PLP-independent amino acid racemase</fullName>
    </alternativeName>
</protein>
<keyword evidence="7 9" id="KW-0413">Isomerase</keyword>
<dbReference type="AlphaFoldDB" id="A0A166D957"/>
<keyword evidence="6 9" id="KW-0457">Lysine biosynthesis</keyword>
<organism evidence="11 12">
    <name type="scientific">Methanobrevibacter filiformis</name>
    <dbReference type="NCBI Taxonomy" id="55758"/>
    <lineage>
        <taxon>Archaea</taxon>
        <taxon>Methanobacteriati</taxon>
        <taxon>Methanobacteriota</taxon>
        <taxon>Methanomada group</taxon>
        <taxon>Methanobacteria</taxon>
        <taxon>Methanobacteriales</taxon>
        <taxon>Methanobacteriaceae</taxon>
        <taxon>Methanobrevibacter</taxon>
    </lineage>
</organism>
<dbReference type="PROSITE" id="PS01326">
    <property type="entry name" value="DAP_EPIMERASE"/>
    <property type="match status" value="1"/>
</dbReference>
<evidence type="ECO:0000256" key="5">
    <source>
        <dbReference type="ARBA" id="ARBA00022605"/>
    </source>
</evidence>
<feature type="active site" evidence="10">
    <location>
        <position position="81"/>
    </location>
</feature>
<feature type="active site" description="Proton donor" evidence="9">
    <location>
        <position position="81"/>
    </location>
</feature>
<dbReference type="PANTHER" id="PTHR31689">
    <property type="entry name" value="DIAMINOPIMELATE EPIMERASE, CHLOROPLASTIC"/>
    <property type="match status" value="1"/>
</dbReference>
<evidence type="ECO:0000256" key="2">
    <source>
        <dbReference type="ARBA" id="ARBA00010219"/>
    </source>
</evidence>
<evidence type="ECO:0000313" key="12">
    <source>
        <dbReference type="Proteomes" id="UP000077066"/>
    </source>
</evidence>
<comment type="caution">
    <text evidence="9">Lacks conserved residue(s) required for the propagation of feature annotation.</text>
</comment>
<dbReference type="GO" id="GO:0008837">
    <property type="term" value="F:diaminopimelate epimerase activity"/>
    <property type="evidence" value="ECO:0007669"/>
    <property type="project" value="UniProtKB-UniRule"/>
</dbReference>
<feature type="binding site" evidence="9">
    <location>
        <begin position="221"/>
        <end position="222"/>
    </location>
    <ligand>
        <name>substrate</name>
    </ligand>
</feature>
<evidence type="ECO:0000256" key="7">
    <source>
        <dbReference type="ARBA" id="ARBA00023235"/>
    </source>
</evidence>
<dbReference type="EMBL" id="LWMT01000099">
    <property type="protein sequence ID" value="KZX15336.1"/>
    <property type="molecule type" value="Genomic_DNA"/>
</dbReference>
<dbReference type="UniPathway" id="UPA00034">
    <property type="reaction ID" value="UER00025"/>
</dbReference>
<dbReference type="InterPro" id="IPR001653">
    <property type="entry name" value="DAP_epimerase_DapF"/>
</dbReference>
<keyword evidence="4 9" id="KW-0963">Cytoplasm</keyword>
<accession>A0A166D957</accession>
<proteinExistence type="inferred from homology"/>
<feature type="binding site" evidence="9">
    <location>
        <begin position="231"/>
        <end position="232"/>
    </location>
    <ligand>
        <name>substrate</name>
    </ligand>
</feature>
<dbReference type="HAMAP" id="MF_00197">
    <property type="entry name" value="DAP_epimerase"/>
    <property type="match status" value="1"/>
</dbReference>
<dbReference type="FunFam" id="3.10.310.10:FF:000001">
    <property type="entry name" value="Diaminopimelate epimerase"/>
    <property type="match status" value="1"/>
</dbReference>
<dbReference type="PANTHER" id="PTHR31689:SF0">
    <property type="entry name" value="DIAMINOPIMELATE EPIMERASE"/>
    <property type="match status" value="1"/>
</dbReference>
<feature type="binding site" evidence="9">
    <location>
        <position position="16"/>
    </location>
    <ligand>
        <name>substrate</name>
    </ligand>
</feature>
<comment type="function">
    <text evidence="9">Catalyzes the stereoinversion of LL-2,6-diaminopimelate (L,L-DAP) to meso-diaminopimelate (meso-DAP), a precursor of L-lysine.</text>
</comment>
<comment type="subunit">
    <text evidence="9">Homodimer.</text>
</comment>
<evidence type="ECO:0000256" key="8">
    <source>
        <dbReference type="ARBA" id="ARBA00051712"/>
    </source>
</evidence>
<dbReference type="RefSeq" id="WP_066971591.1">
    <property type="nucleotide sequence ID" value="NZ_LWMT01000099.1"/>
</dbReference>
<evidence type="ECO:0000256" key="1">
    <source>
        <dbReference type="ARBA" id="ARBA00005196"/>
    </source>
</evidence>
<gene>
    <name evidence="9 11" type="primary">dapF</name>
    <name evidence="11" type="ORF">MBFIL_07070</name>
</gene>
<dbReference type="SUPFAM" id="SSF54506">
    <property type="entry name" value="Diaminopimelate epimerase-like"/>
    <property type="match status" value="2"/>
</dbReference>
<feature type="binding site" evidence="9">
    <location>
        <position position="170"/>
    </location>
    <ligand>
        <name>substrate</name>
    </ligand>
</feature>
<feature type="binding site" evidence="9">
    <location>
        <position position="203"/>
    </location>
    <ligand>
        <name>substrate</name>
    </ligand>
</feature>
<dbReference type="STRING" id="55758.MBFIL_07070"/>
<feature type="site" description="Could be important to modulate the pK values of the two catalytic cysteine residues" evidence="9">
    <location>
        <position position="221"/>
    </location>
</feature>
<dbReference type="GO" id="GO:0009089">
    <property type="term" value="P:lysine biosynthetic process via diaminopimelate"/>
    <property type="evidence" value="ECO:0007669"/>
    <property type="project" value="UniProtKB-UniRule"/>
</dbReference>
<evidence type="ECO:0000313" key="11">
    <source>
        <dbReference type="EMBL" id="KZX15336.1"/>
    </source>
</evidence>
<feature type="binding site" evidence="9">
    <location>
        <begin position="82"/>
        <end position="83"/>
    </location>
    <ligand>
        <name>substrate</name>
    </ligand>
</feature>
<sequence>MDLKGLKFSKMHGLGNDYIVIDESEGEVVAEDEKPEFCQNVCRSGFSIGSDGVIFVTPSSSKEADIRFRIFNDDGTEPEMCGNGIRCFSKFVYDNKIIEKEILKVETLAGLKTVEITSKNGIATFFKVDMGLSTFKTAEIPIKTEEKEFLNNELFVDGENISMTTVSVGNPHAVVLTDSVDSIDLNRFGPAIETHEAFPEKINAHFVEIISKNEIIMLTWERGVGYTHACGTGATSSVLAGYKLSELDNNVLVHLPGGELEIEVYEKDGELGAFMKGDAELVFTGEMV</sequence>
<dbReference type="NCBIfam" id="TIGR00652">
    <property type="entry name" value="DapF"/>
    <property type="match status" value="1"/>
</dbReference>
<feature type="site" description="Could be important to modulate the pK values of the two catalytic cysteine residues" evidence="9">
    <location>
        <position position="172"/>
    </location>
</feature>
<dbReference type="Proteomes" id="UP000077066">
    <property type="component" value="Unassembled WGS sequence"/>
</dbReference>
<comment type="pathway">
    <text evidence="1 9">Amino-acid biosynthesis; L-lysine biosynthesis via DAP pathway; DL-2,6-diaminopimelate from LL-2,6-diaminopimelate: step 1/1.</text>
</comment>
<keyword evidence="5 9" id="KW-0028">Amino-acid biosynthesis</keyword>
<name>A0A166D957_9EURY</name>
<dbReference type="Pfam" id="PF01678">
    <property type="entry name" value="DAP_epimerase"/>
    <property type="match status" value="2"/>
</dbReference>
<keyword evidence="12" id="KW-1185">Reference proteome</keyword>
<evidence type="ECO:0000256" key="9">
    <source>
        <dbReference type="HAMAP-Rule" id="MF_00197"/>
    </source>
</evidence>
<reference evidence="11 12" key="1">
    <citation type="submission" date="2016-04" db="EMBL/GenBank/DDBJ databases">
        <title>Genome sequence of Methanobrevibacter filiformis DSM 11501.</title>
        <authorList>
            <person name="Poehlein A."/>
            <person name="Seedorf H."/>
            <person name="Daniel R."/>
        </authorList>
    </citation>
    <scope>NUCLEOTIDE SEQUENCE [LARGE SCALE GENOMIC DNA]</scope>
    <source>
        <strain evidence="11 12">DSM 11501</strain>
    </source>
</reference>
<dbReference type="GO" id="GO:0005829">
    <property type="term" value="C:cytosol"/>
    <property type="evidence" value="ECO:0007669"/>
    <property type="project" value="TreeGrafter"/>
</dbReference>
<feature type="active site" description="Proton acceptor" evidence="9">
    <location>
        <position position="230"/>
    </location>
</feature>
<comment type="catalytic activity">
    <reaction evidence="8 9">
        <text>(2S,6S)-2,6-diaminopimelate = meso-2,6-diaminopimelate</text>
        <dbReference type="Rhea" id="RHEA:15393"/>
        <dbReference type="ChEBI" id="CHEBI:57609"/>
        <dbReference type="ChEBI" id="CHEBI:57791"/>
        <dbReference type="EC" id="5.1.1.7"/>
    </reaction>
</comment>
<dbReference type="OrthoDB" id="358699at2157"/>
<comment type="caution">
    <text evidence="11">The sequence shown here is derived from an EMBL/GenBank/DDBJ whole genome shotgun (WGS) entry which is preliminary data.</text>
</comment>
<feature type="binding site" evidence="9">
    <location>
        <position position="72"/>
    </location>
    <ligand>
        <name>substrate</name>
    </ligand>
</feature>